<name>A0AAD8TA08_LOLMU</name>
<feature type="compositionally biased region" description="Pro residues" evidence="1">
    <location>
        <begin position="129"/>
        <end position="149"/>
    </location>
</feature>
<evidence type="ECO:0000256" key="1">
    <source>
        <dbReference type="SAM" id="MobiDB-lite"/>
    </source>
</evidence>
<sequence>MAAPPREAPLTAANNIEACFCPDVAACLQAASLSLSQSRLLLQPFFVLHKAAAGASLTTPRARRRVDEISQPSSPSPKSAKRPRDEDEDDEGDLELYEQLRLEAFHRTWSKIQSTINVCLSKVLQPPISSPLPSPAAPQPSPCPSPPSPAVSLDIQS</sequence>
<feature type="region of interest" description="Disordered" evidence="1">
    <location>
        <begin position="56"/>
        <end position="94"/>
    </location>
</feature>
<proteinExistence type="predicted"/>
<dbReference type="Proteomes" id="UP001231189">
    <property type="component" value="Unassembled WGS sequence"/>
</dbReference>
<protein>
    <submittedName>
        <fullName evidence="4">Uncharacterized protein</fullName>
    </submittedName>
</protein>
<comment type="caution">
    <text evidence="4">The sequence shown here is derived from an EMBL/GenBank/DDBJ whole genome shotgun (WGS) entry which is preliminary data.</text>
</comment>
<evidence type="ECO:0000313" key="4">
    <source>
        <dbReference type="EMBL" id="KAK1677858.1"/>
    </source>
</evidence>
<feature type="region of interest" description="Disordered" evidence="1">
    <location>
        <begin position="129"/>
        <end position="157"/>
    </location>
</feature>
<evidence type="ECO:0000313" key="3">
    <source>
        <dbReference type="EMBL" id="KAK1677857.1"/>
    </source>
</evidence>
<dbReference type="AlphaFoldDB" id="A0AAD8TA08"/>
<reference evidence="4" key="1">
    <citation type="submission" date="2023-07" db="EMBL/GenBank/DDBJ databases">
        <title>A chromosome-level genome assembly of Lolium multiflorum.</title>
        <authorList>
            <person name="Chen Y."/>
            <person name="Copetti D."/>
            <person name="Kolliker R."/>
            <person name="Studer B."/>
        </authorList>
    </citation>
    <scope>NUCLEOTIDE SEQUENCE</scope>
    <source>
        <strain evidence="4">02402/16</strain>
        <tissue evidence="4">Leaf</tissue>
    </source>
</reference>
<dbReference type="EMBL" id="JAUUTY010000002">
    <property type="protein sequence ID" value="KAK1677857.1"/>
    <property type="molecule type" value="Genomic_DNA"/>
</dbReference>
<accession>A0AAD8TA08</accession>
<keyword evidence="5" id="KW-1185">Reference proteome</keyword>
<evidence type="ECO:0000313" key="5">
    <source>
        <dbReference type="Proteomes" id="UP001231189"/>
    </source>
</evidence>
<dbReference type="EMBL" id="JAUUTY010000002">
    <property type="protein sequence ID" value="KAK1677856.1"/>
    <property type="molecule type" value="Genomic_DNA"/>
</dbReference>
<gene>
    <name evidence="2" type="ORF">QYE76_038704</name>
    <name evidence="3" type="ORF">QYE76_038705</name>
    <name evidence="4" type="ORF">QYE76_038706</name>
</gene>
<dbReference type="EMBL" id="JAUUTY010000002">
    <property type="protein sequence ID" value="KAK1677858.1"/>
    <property type="molecule type" value="Genomic_DNA"/>
</dbReference>
<evidence type="ECO:0000313" key="2">
    <source>
        <dbReference type="EMBL" id="KAK1677856.1"/>
    </source>
</evidence>
<organism evidence="4 5">
    <name type="scientific">Lolium multiflorum</name>
    <name type="common">Italian ryegrass</name>
    <name type="synonym">Lolium perenne subsp. multiflorum</name>
    <dbReference type="NCBI Taxonomy" id="4521"/>
    <lineage>
        <taxon>Eukaryota</taxon>
        <taxon>Viridiplantae</taxon>
        <taxon>Streptophyta</taxon>
        <taxon>Embryophyta</taxon>
        <taxon>Tracheophyta</taxon>
        <taxon>Spermatophyta</taxon>
        <taxon>Magnoliopsida</taxon>
        <taxon>Liliopsida</taxon>
        <taxon>Poales</taxon>
        <taxon>Poaceae</taxon>
        <taxon>BOP clade</taxon>
        <taxon>Pooideae</taxon>
        <taxon>Poodae</taxon>
        <taxon>Poeae</taxon>
        <taxon>Poeae Chloroplast Group 2 (Poeae type)</taxon>
        <taxon>Loliodinae</taxon>
        <taxon>Loliinae</taxon>
        <taxon>Lolium</taxon>
    </lineage>
</organism>